<gene>
    <name evidence="1" type="ORF">WJX75_006088</name>
</gene>
<comment type="caution">
    <text evidence="1">The sequence shown here is derived from an EMBL/GenBank/DDBJ whole genome shotgun (WGS) entry which is preliminary data.</text>
</comment>
<reference evidence="1 2" key="1">
    <citation type="journal article" date="2024" name="Nat. Commun.">
        <title>Phylogenomics reveals the evolutionary origins of lichenization in chlorophyte algae.</title>
        <authorList>
            <person name="Puginier C."/>
            <person name="Libourel C."/>
            <person name="Otte J."/>
            <person name="Skaloud P."/>
            <person name="Haon M."/>
            <person name="Grisel S."/>
            <person name="Petersen M."/>
            <person name="Berrin J.G."/>
            <person name="Delaux P.M."/>
            <person name="Dal Grande F."/>
            <person name="Keller J."/>
        </authorList>
    </citation>
    <scope>NUCLEOTIDE SEQUENCE [LARGE SCALE GENOMIC DNA]</scope>
    <source>
        <strain evidence="1 2">SAG 216-7</strain>
    </source>
</reference>
<keyword evidence="2" id="KW-1185">Reference proteome</keyword>
<accession>A0ABR2YF74</accession>
<proteinExistence type="predicted"/>
<protein>
    <submittedName>
        <fullName evidence="1">Uncharacterized protein</fullName>
    </submittedName>
</protein>
<sequence>MLSPGAGSILTHRAALPSFAPVSTFARHSREGIAAMSCFCMSNGQVAVAPMDEAIMKKGADIKSKTIGEVGHKEEAHKDDIPHKTHKNTGGSQAHAFVRHLIHKADARSQLEQLLHENYLASGGDENVKCFFREQGFQTGISNVIKALEHDKANDLMFWASSYNLFVTWSVNGQHPWDNVSNASKPAATLEIGSLRGTNKTVVLINGQEIKDYSFASGIFRTTTPVVFDCPTGAAVPVNLELQMSSFSGYESAETSTYLGTQCHGVMWPETSSLPAAWPIAPPIVSGKVNIASREAAAVPAAIDSLAEYSGVYTTVFLPAANGDAPRPVELTISSSKSGRPVVALNGNKVSGWTFDANNVLAFEHQAGYSAWLQFTVLPGGPLFMGTVAPSNAEGYVSDVEFQVFGEPKGQSSRALPDGSMDNTMGQLAGVGMGAASAILFAHLLKGAALIWEELRKGASPDLIATEQDELLAGMEAAFRALKRLQKAADAFQAAFPLESDIKTMDPAASAEAVAAAATAANIALAGRLASEQVESAVAAAEEGFKEGNTLEATAKAAVAAWRSAQAGEAAGKAETVALNAAQLSRSAHTKAALAAAISASQAYNQAKAMAIEAATAQMRAANASLKAVEDGIQLHATNRDYGKLKETAEASGLAAKAVTSAQLAVEGWGVNTVESRAAAIEASKDASEASQLCHKFMRNMSTKA</sequence>
<evidence type="ECO:0000313" key="2">
    <source>
        <dbReference type="Proteomes" id="UP001491310"/>
    </source>
</evidence>
<organism evidence="1 2">
    <name type="scientific">Coccomyxa subellipsoidea</name>
    <dbReference type="NCBI Taxonomy" id="248742"/>
    <lineage>
        <taxon>Eukaryota</taxon>
        <taxon>Viridiplantae</taxon>
        <taxon>Chlorophyta</taxon>
        <taxon>core chlorophytes</taxon>
        <taxon>Trebouxiophyceae</taxon>
        <taxon>Trebouxiophyceae incertae sedis</taxon>
        <taxon>Coccomyxaceae</taxon>
        <taxon>Coccomyxa</taxon>
    </lineage>
</organism>
<name>A0ABR2YF74_9CHLO</name>
<evidence type="ECO:0000313" key="1">
    <source>
        <dbReference type="EMBL" id="KAK9904178.1"/>
    </source>
</evidence>
<dbReference type="EMBL" id="JALJOT010000013">
    <property type="protein sequence ID" value="KAK9904178.1"/>
    <property type="molecule type" value="Genomic_DNA"/>
</dbReference>
<dbReference type="Proteomes" id="UP001491310">
    <property type="component" value="Unassembled WGS sequence"/>
</dbReference>